<keyword evidence="9" id="KW-1185">Reference proteome</keyword>
<dbReference type="Proteomes" id="UP001348817">
    <property type="component" value="Plasmid pFA6"/>
</dbReference>
<dbReference type="KEGG" id="fax:FUAX_52480"/>
<keyword evidence="8" id="KW-0614">Plasmid</keyword>
<keyword evidence="6 7" id="KW-0472">Membrane</keyword>
<keyword evidence="4 7" id="KW-0812">Transmembrane</keyword>
<feature type="transmembrane region" description="Helical" evidence="7">
    <location>
        <begin position="64"/>
        <end position="88"/>
    </location>
</feature>
<dbReference type="AlphaFoldDB" id="A0AAU9CLC8"/>
<evidence type="ECO:0000256" key="4">
    <source>
        <dbReference type="ARBA" id="ARBA00022692"/>
    </source>
</evidence>
<feature type="transmembrane region" description="Helical" evidence="7">
    <location>
        <begin position="144"/>
        <end position="161"/>
    </location>
</feature>
<dbReference type="GO" id="GO:0005886">
    <property type="term" value="C:plasma membrane"/>
    <property type="evidence" value="ECO:0007669"/>
    <property type="project" value="UniProtKB-SubCell"/>
</dbReference>
<evidence type="ECO:0000256" key="7">
    <source>
        <dbReference type="RuleBase" id="RU362048"/>
    </source>
</evidence>
<evidence type="ECO:0000313" key="9">
    <source>
        <dbReference type="Proteomes" id="UP001348817"/>
    </source>
</evidence>
<reference evidence="8 9" key="1">
    <citation type="submission" date="2021-12" db="EMBL/GenBank/DDBJ databases">
        <title>Genome sequencing of bacteria with rrn-lacking chromosome and rrn-plasmid.</title>
        <authorList>
            <person name="Anda M."/>
            <person name="Iwasaki W."/>
        </authorList>
    </citation>
    <scope>NUCLEOTIDE SEQUENCE [LARGE SCALE GENOMIC DNA]</scope>
    <source>
        <strain evidence="8 9">DSM 100852</strain>
        <plasmid evidence="8 9">pFA6</plasmid>
    </source>
</reference>
<dbReference type="PANTHER" id="PTHR33508">
    <property type="entry name" value="UPF0056 MEMBRANE PROTEIN YHCE"/>
    <property type="match status" value="1"/>
</dbReference>
<proteinExistence type="inferred from homology"/>
<feature type="transmembrane region" description="Helical" evidence="7">
    <location>
        <begin position="173"/>
        <end position="196"/>
    </location>
</feature>
<keyword evidence="3" id="KW-1003">Cell membrane</keyword>
<accession>A0AAU9CLC8</accession>
<evidence type="ECO:0000256" key="6">
    <source>
        <dbReference type="ARBA" id="ARBA00023136"/>
    </source>
</evidence>
<dbReference type="Pfam" id="PF01914">
    <property type="entry name" value="MarC"/>
    <property type="match status" value="1"/>
</dbReference>
<evidence type="ECO:0000256" key="5">
    <source>
        <dbReference type="ARBA" id="ARBA00022989"/>
    </source>
</evidence>
<dbReference type="NCBIfam" id="TIGR00427">
    <property type="entry name" value="NAAT family transporter"/>
    <property type="match status" value="1"/>
</dbReference>
<dbReference type="EMBL" id="AP025320">
    <property type="protein sequence ID" value="BDD12816.1"/>
    <property type="molecule type" value="Genomic_DNA"/>
</dbReference>
<evidence type="ECO:0000256" key="3">
    <source>
        <dbReference type="ARBA" id="ARBA00022475"/>
    </source>
</evidence>
<dbReference type="RefSeq" id="WP_338395958.1">
    <property type="nucleotide sequence ID" value="NZ_AP025320.1"/>
</dbReference>
<protein>
    <recommendedName>
        <fullName evidence="7">UPF0056 membrane protein</fullName>
    </recommendedName>
</protein>
<evidence type="ECO:0000256" key="2">
    <source>
        <dbReference type="ARBA" id="ARBA00009784"/>
    </source>
</evidence>
<evidence type="ECO:0000313" key="8">
    <source>
        <dbReference type="EMBL" id="BDD12816.1"/>
    </source>
</evidence>
<name>A0AAU9CLC8_9BACT</name>
<gene>
    <name evidence="8" type="ORF">FUAX_52480</name>
</gene>
<sequence>MEDLITFGVALLSITNPVGNMAIFSGMTAYKNEADVRSIAFKAGIAILIIMLAVIWSGDYILEFFGITLPSFEAAGGLIVGMMGLSMLQSKTSSISHSKSDEEEAEQKDSIAIVPVAIPLIAGPGTIATILVWLPKFPSPQERLVLSLVCAGTTILIWLFLHFSNYLSGRLGIIGINVVIRLMGIILTALAFGMLAKGLTGLFPILQHH</sequence>
<dbReference type="PANTHER" id="PTHR33508:SF1">
    <property type="entry name" value="UPF0056 MEMBRANE PROTEIN YHCE"/>
    <property type="match status" value="1"/>
</dbReference>
<keyword evidence="5 7" id="KW-1133">Transmembrane helix</keyword>
<comment type="similarity">
    <text evidence="2 7">Belongs to the UPF0056 (MarC) family.</text>
</comment>
<organism evidence="8 9">
    <name type="scientific">Fulvitalea axinellae</name>
    <dbReference type="NCBI Taxonomy" id="1182444"/>
    <lineage>
        <taxon>Bacteria</taxon>
        <taxon>Pseudomonadati</taxon>
        <taxon>Bacteroidota</taxon>
        <taxon>Cytophagia</taxon>
        <taxon>Cytophagales</taxon>
        <taxon>Persicobacteraceae</taxon>
        <taxon>Fulvitalea</taxon>
    </lineage>
</organism>
<comment type="subcellular location">
    <subcellularLocation>
        <location evidence="1 7">Cell membrane</location>
        <topology evidence="1 7">Multi-pass membrane protein</topology>
    </subcellularLocation>
</comment>
<dbReference type="InterPro" id="IPR002771">
    <property type="entry name" value="Multi_antbiot-R_MarC"/>
</dbReference>
<feature type="transmembrane region" description="Helical" evidence="7">
    <location>
        <begin position="109"/>
        <end position="132"/>
    </location>
</feature>
<feature type="transmembrane region" description="Helical" evidence="7">
    <location>
        <begin position="6"/>
        <end position="27"/>
    </location>
</feature>
<evidence type="ECO:0000256" key="1">
    <source>
        <dbReference type="ARBA" id="ARBA00004651"/>
    </source>
</evidence>
<geneLocation type="plasmid" evidence="8 9">
    <name>pFA6</name>
</geneLocation>
<feature type="transmembrane region" description="Helical" evidence="7">
    <location>
        <begin position="39"/>
        <end position="58"/>
    </location>
</feature>